<proteinExistence type="predicted"/>
<gene>
    <name evidence="1" type="ORF">JCM18694_31390</name>
</gene>
<evidence type="ECO:0000313" key="2">
    <source>
        <dbReference type="Proteomes" id="UP000396862"/>
    </source>
</evidence>
<organism evidence="1 2">
    <name type="scientific">Prolixibacter denitrificans</name>
    <dbReference type="NCBI Taxonomy" id="1541063"/>
    <lineage>
        <taxon>Bacteria</taxon>
        <taxon>Pseudomonadati</taxon>
        <taxon>Bacteroidota</taxon>
        <taxon>Bacteroidia</taxon>
        <taxon>Marinilabiliales</taxon>
        <taxon>Prolixibacteraceae</taxon>
        <taxon>Prolixibacter</taxon>
    </lineage>
</organism>
<dbReference type="EMBL" id="BLAU01000001">
    <property type="protein sequence ID" value="GET22893.1"/>
    <property type="molecule type" value="Genomic_DNA"/>
</dbReference>
<reference evidence="1 2" key="1">
    <citation type="submission" date="2019-10" db="EMBL/GenBank/DDBJ databases">
        <title>Prolixibacter strains distinguished by the presence of nitrate reductase genes were adept at nitrate-dependent anaerobic corrosion of metallic iron and carbon steel.</title>
        <authorList>
            <person name="Iino T."/>
            <person name="Shono N."/>
            <person name="Ito K."/>
            <person name="Nakamura R."/>
            <person name="Sueoka K."/>
            <person name="Harayama S."/>
            <person name="Ohkuma M."/>
        </authorList>
    </citation>
    <scope>NUCLEOTIDE SEQUENCE [LARGE SCALE GENOMIC DNA]</scope>
    <source>
        <strain evidence="1 2">MIC1-1</strain>
    </source>
</reference>
<name>A0ABQ0ZNA5_9BACT</name>
<evidence type="ECO:0000313" key="1">
    <source>
        <dbReference type="EMBL" id="GET22893.1"/>
    </source>
</evidence>
<accession>A0ABQ0ZNA5</accession>
<protein>
    <submittedName>
        <fullName evidence="1">Uncharacterized protein</fullName>
    </submittedName>
</protein>
<keyword evidence="2" id="KW-1185">Reference proteome</keyword>
<dbReference type="Proteomes" id="UP000396862">
    <property type="component" value="Unassembled WGS sequence"/>
</dbReference>
<sequence>MVIVLRTFTVLVAGLVMMRSGNPENLRCILVLHIADLFRFAGANRFSVPDTVVVNKDGG</sequence>
<comment type="caution">
    <text evidence="1">The sequence shown here is derived from an EMBL/GenBank/DDBJ whole genome shotgun (WGS) entry which is preliminary data.</text>
</comment>